<evidence type="ECO:0000259" key="1">
    <source>
        <dbReference type="Pfam" id="PF13391"/>
    </source>
</evidence>
<dbReference type="Pfam" id="PF13391">
    <property type="entry name" value="HNH_2"/>
    <property type="match status" value="1"/>
</dbReference>
<accession>A0A443HWN0</accession>
<evidence type="ECO:0000313" key="2">
    <source>
        <dbReference type="EMBL" id="RWQ96247.1"/>
    </source>
</evidence>
<dbReference type="GeneID" id="39599709"/>
<protein>
    <recommendedName>
        <fullName evidence="1">HNH nuclease domain-containing protein</fullName>
    </recommendedName>
</protein>
<dbReference type="RefSeq" id="XP_028485892.1">
    <property type="nucleotide sequence ID" value="XM_028630432.1"/>
</dbReference>
<comment type="caution">
    <text evidence="2">The sequence shown here is derived from an EMBL/GenBank/DDBJ whole genome shotgun (WGS) entry which is preliminary data.</text>
</comment>
<reference evidence="2 3" key="1">
    <citation type="journal article" date="2018" name="Front. Microbiol.">
        <title>Genomic and genetic insights into a cosmopolitan fungus, Paecilomyces variotii (Eurotiales).</title>
        <authorList>
            <person name="Urquhart A.S."/>
            <person name="Mondo S.J."/>
            <person name="Makela M.R."/>
            <person name="Hane J.K."/>
            <person name="Wiebenga A."/>
            <person name="He G."/>
            <person name="Mihaltcheva S."/>
            <person name="Pangilinan J."/>
            <person name="Lipzen A."/>
            <person name="Barry K."/>
            <person name="de Vries R.P."/>
            <person name="Grigoriev I.V."/>
            <person name="Idnurm A."/>
        </authorList>
    </citation>
    <scope>NUCLEOTIDE SEQUENCE [LARGE SCALE GENOMIC DNA]</scope>
    <source>
        <strain evidence="2 3">CBS 101075</strain>
    </source>
</reference>
<dbReference type="STRING" id="264951.A0A443HWN0"/>
<keyword evidence="3" id="KW-1185">Reference proteome</keyword>
<organism evidence="2 3">
    <name type="scientific">Byssochlamys spectabilis</name>
    <name type="common">Paecilomyces variotii</name>
    <dbReference type="NCBI Taxonomy" id="264951"/>
    <lineage>
        <taxon>Eukaryota</taxon>
        <taxon>Fungi</taxon>
        <taxon>Dikarya</taxon>
        <taxon>Ascomycota</taxon>
        <taxon>Pezizomycotina</taxon>
        <taxon>Eurotiomycetes</taxon>
        <taxon>Eurotiomycetidae</taxon>
        <taxon>Eurotiales</taxon>
        <taxon>Thermoascaceae</taxon>
        <taxon>Paecilomyces</taxon>
    </lineage>
</organism>
<name>A0A443HWN0_BYSSP</name>
<dbReference type="AlphaFoldDB" id="A0A443HWN0"/>
<dbReference type="InterPro" id="IPR003615">
    <property type="entry name" value="HNH_nuc"/>
</dbReference>
<dbReference type="Proteomes" id="UP000283841">
    <property type="component" value="Unassembled WGS sequence"/>
</dbReference>
<sequence length="302" mass="33997">MSVQRNGRNVFIEFASAPGVIRGGICAAPNLTTAQFLVLLNHLFKARAGGFSTRLKGSNTHLLPTTQAIQHGVYILTPVTPGDQILISDTQYHRRADPALGTPREQAFSTQVRQRDRRCVITHTPVLSADVDMWEGFQASHIFPRNLEKLFVDLGYANLVTHSHPKGVNSPQNGILLKNDVHTLYHRYALSINPDDEYRVYSFRPNAYQYHGLILDTVCRQPNDSRAVHPEFLRWHFEQAVLSNMRGAGEPLWEFDFPPGADMMGEIRRGPLPELRMETELFARLGSYDEAASEDDSDGDTK</sequence>
<gene>
    <name evidence="2" type="ORF">C8Q69DRAFT_464585</name>
</gene>
<evidence type="ECO:0000313" key="3">
    <source>
        <dbReference type="Proteomes" id="UP000283841"/>
    </source>
</evidence>
<dbReference type="VEuPathDB" id="FungiDB:C8Q69DRAFT_464585"/>
<dbReference type="EMBL" id="RCNU01000004">
    <property type="protein sequence ID" value="RWQ96247.1"/>
    <property type="molecule type" value="Genomic_DNA"/>
</dbReference>
<feature type="domain" description="HNH nuclease" evidence="1">
    <location>
        <begin position="119"/>
        <end position="193"/>
    </location>
</feature>
<proteinExistence type="predicted"/>